<reference evidence="10" key="1">
    <citation type="journal article" date="2015" name="Appl. Microbiol. Biotechnol.">
        <title>Improved ethanol production from biomass by a rumen metagenomic DNA fragment expressed in Escherichia coli MS04 during fermentation.</title>
        <authorList>
            <person name="Loaces I."/>
            <person name="Amarelle V."/>
            <person name="Munoz-Gutierrez I."/>
            <person name="Fabiano E."/>
            <person name="Martinez A."/>
            <person name="Noya F."/>
        </authorList>
    </citation>
    <scope>NUCLEOTIDE SEQUENCE</scope>
</reference>
<keyword evidence="2 7" id="KW-0378">Hydrolase</keyword>
<evidence type="ECO:0000313" key="10">
    <source>
        <dbReference type="EMBL" id="AKF17200.1"/>
    </source>
</evidence>
<protein>
    <submittedName>
        <fullName evidence="10">EndoG endoglucanase</fullName>
    </submittedName>
</protein>
<dbReference type="GO" id="GO:0009986">
    <property type="term" value="C:cell surface"/>
    <property type="evidence" value="ECO:0007669"/>
    <property type="project" value="TreeGrafter"/>
</dbReference>
<comment type="similarity">
    <text evidence="1 7">Belongs to the glycosyl hydrolase 5 (cellulase A) family.</text>
</comment>
<dbReference type="InterPro" id="IPR017853">
    <property type="entry name" value="GH"/>
</dbReference>
<keyword evidence="3" id="KW-0136">Cellulose degradation</keyword>
<feature type="signal peptide" evidence="8">
    <location>
        <begin position="1"/>
        <end position="20"/>
    </location>
</feature>
<dbReference type="Pfam" id="PF00150">
    <property type="entry name" value="Cellulase"/>
    <property type="match status" value="1"/>
</dbReference>
<evidence type="ECO:0000259" key="9">
    <source>
        <dbReference type="Pfam" id="PF00150"/>
    </source>
</evidence>
<evidence type="ECO:0000256" key="1">
    <source>
        <dbReference type="ARBA" id="ARBA00005641"/>
    </source>
</evidence>
<sequence length="382" mass="44895">MKKILYFFAIVTITLLTVTACTTSETTDGVNNFRIKRGTNLSHWLSQSEERGEARRQHIQEDDFERLEKLGFDFVRIPIDEVQFWDEEGNKLPEAWELLTNALDLARKHNLRAIVDLHIIRSHYFNAVNEGDKSANTLFTSEKAQQDLIHLWDQLSEALKGYSNDWVAYEFMNEPVAEDHEQWNALVAKVHKALREKEPQRTLVVGSNRWQSYDTMKYLKVPEGDKNIILSFHYYNPMILTHYGAWWTPLGKYKGKVNYPGVLVSKEDFEAAPDSLKPELEQFTKDEWNVERIRKDFKDAIEVAKKYDLQLFCGEWGVYEPVDRELAYKWTKDMLSVFDEFDIAWTTWCYDADFGFWDQQKNDYKDKPLVDLLMGAKGLDKK</sequence>
<dbReference type="GO" id="GO:0008422">
    <property type="term" value="F:beta-glucosidase activity"/>
    <property type="evidence" value="ECO:0007669"/>
    <property type="project" value="TreeGrafter"/>
</dbReference>
<evidence type="ECO:0000256" key="5">
    <source>
        <dbReference type="ARBA" id="ARBA00023295"/>
    </source>
</evidence>
<dbReference type="InterPro" id="IPR001547">
    <property type="entry name" value="Glyco_hydro_5"/>
</dbReference>
<feature type="domain" description="Glycoside hydrolase family 5" evidence="9">
    <location>
        <begin position="59"/>
        <end position="352"/>
    </location>
</feature>
<evidence type="ECO:0000256" key="4">
    <source>
        <dbReference type="ARBA" id="ARBA00023277"/>
    </source>
</evidence>
<accession>A0A0F6YRX6</accession>
<name>A0A0F6YRX6_9BACT</name>
<dbReference type="GO" id="GO:0005576">
    <property type="term" value="C:extracellular region"/>
    <property type="evidence" value="ECO:0007669"/>
    <property type="project" value="TreeGrafter"/>
</dbReference>
<dbReference type="AlphaFoldDB" id="A0A0F6YRX6"/>
<evidence type="ECO:0000256" key="7">
    <source>
        <dbReference type="RuleBase" id="RU361153"/>
    </source>
</evidence>
<dbReference type="Gene3D" id="3.20.20.80">
    <property type="entry name" value="Glycosidases"/>
    <property type="match status" value="1"/>
</dbReference>
<dbReference type="PANTHER" id="PTHR31297:SF41">
    <property type="entry name" value="ENDOGLUCANASE, PUTATIVE (AFU_ORTHOLOGUE AFUA_5G01830)-RELATED"/>
    <property type="match status" value="1"/>
</dbReference>
<dbReference type="GO" id="GO:0030245">
    <property type="term" value="P:cellulose catabolic process"/>
    <property type="evidence" value="ECO:0007669"/>
    <property type="project" value="UniProtKB-KW"/>
</dbReference>
<feature type="chain" id="PRO_5002512863" evidence="8">
    <location>
        <begin position="21"/>
        <end position="382"/>
    </location>
</feature>
<dbReference type="PROSITE" id="PS51257">
    <property type="entry name" value="PROKAR_LIPOPROTEIN"/>
    <property type="match status" value="1"/>
</dbReference>
<proteinExistence type="inferred from homology"/>
<evidence type="ECO:0000256" key="8">
    <source>
        <dbReference type="SAM" id="SignalP"/>
    </source>
</evidence>
<keyword evidence="6" id="KW-0624">Polysaccharide degradation</keyword>
<dbReference type="EMBL" id="KP843855">
    <property type="protein sequence ID" value="AKF17200.1"/>
    <property type="molecule type" value="Genomic_DNA"/>
</dbReference>
<dbReference type="InterPro" id="IPR050386">
    <property type="entry name" value="Glycosyl_hydrolase_5"/>
</dbReference>
<evidence type="ECO:0000256" key="2">
    <source>
        <dbReference type="ARBA" id="ARBA00022801"/>
    </source>
</evidence>
<dbReference type="PANTHER" id="PTHR31297">
    <property type="entry name" value="GLUCAN ENDO-1,6-BETA-GLUCOSIDASE B"/>
    <property type="match status" value="1"/>
</dbReference>
<evidence type="ECO:0000256" key="3">
    <source>
        <dbReference type="ARBA" id="ARBA00023001"/>
    </source>
</evidence>
<keyword evidence="4" id="KW-0119">Carbohydrate metabolism</keyword>
<keyword evidence="5 7" id="KW-0326">Glycosidase</keyword>
<keyword evidence="8" id="KW-0732">Signal</keyword>
<dbReference type="SUPFAM" id="SSF51445">
    <property type="entry name" value="(Trans)glycosidases"/>
    <property type="match status" value="1"/>
</dbReference>
<evidence type="ECO:0000256" key="6">
    <source>
        <dbReference type="ARBA" id="ARBA00023326"/>
    </source>
</evidence>
<organism evidence="10">
    <name type="scientific">uncultured bacterium Csd4</name>
    <dbReference type="NCBI Taxonomy" id="1637487"/>
    <lineage>
        <taxon>Bacteria</taxon>
        <taxon>environmental samples</taxon>
    </lineage>
</organism>